<dbReference type="InterPro" id="IPR016164">
    <property type="entry name" value="FAD-linked_Oxase-like_C"/>
</dbReference>
<dbReference type="GO" id="GO:0005739">
    <property type="term" value="C:mitochondrion"/>
    <property type="evidence" value="ECO:0007669"/>
    <property type="project" value="TreeGrafter"/>
</dbReference>
<evidence type="ECO:0000256" key="2">
    <source>
        <dbReference type="ARBA" id="ARBA00022630"/>
    </source>
</evidence>
<evidence type="ECO:0000313" key="7">
    <source>
        <dbReference type="EMBL" id="CAB4668038.1"/>
    </source>
</evidence>
<keyword evidence="4" id="KW-0560">Oxidoreductase</keyword>
<evidence type="ECO:0000259" key="5">
    <source>
        <dbReference type="Pfam" id="PF02913"/>
    </source>
</evidence>
<feature type="domain" description="FAD-binding oxidoreductase/transferase type 4 C-terminal" evidence="5">
    <location>
        <begin position="1"/>
        <end position="49"/>
    </location>
</feature>
<dbReference type="FunFam" id="1.10.45.10:FF:000001">
    <property type="entry name" value="D-lactate dehydrogenase mitochondrial"/>
    <property type="match status" value="1"/>
</dbReference>
<dbReference type="GO" id="GO:1903457">
    <property type="term" value="P:lactate catabolic process"/>
    <property type="evidence" value="ECO:0007669"/>
    <property type="project" value="TreeGrafter"/>
</dbReference>
<dbReference type="Gene3D" id="1.10.45.10">
    <property type="entry name" value="Vanillyl-alcohol Oxidase, Chain A, domain 4"/>
    <property type="match status" value="1"/>
</dbReference>
<accession>A0A6J6M4W1</accession>
<comment type="cofactor">
    <cofactor evidence="1">
        <name>FAD</name>
        <dbReference type="ChEBI" id="CHEBI:57692"/>
    </cofactor>
</comment>
<protein>
    <submittedName>
        <fullName evidence="7">Unannotated protein</fullName>
    </submittedName>
</protein>
<organism evidence="7">
    <name type="scientific">freshwater metagenome</name>
    <dbReference type="NCBI Taxonomy" id="449393"/>
    <lineage>
        <taxon>unclassified sequences</taxon>
        <taxon>metagenomes</taxon>
        <taxon>ecological metagenomes</taxon>
    </lineage>
</organism>
<dbReference type="PANTHER" id="PTHR11748:SF111">
    <property type="entry name" value="D-LACTATE DEHYDROGENASE, MITOCHONDRIAL-RELATED"/>
    <property type="match status" value="1"/>
</dbReference>
<dbReference type="PANTHER" id="PTHR11748">
    <property type="entry name" value="D-LACTATE DEHYDROGENASE"/>
    <property type="match status" value="1"/>
</dbReference>
<dbReference type="EMBL" id="CAEZWZ010000030">
    <property type="protein sequence ID" value="CAB4668038.1"/>
    <property type="molecule type" value="Genomic_DNA"/>
</dbReference>
<proteinExistence type="predicted"/>
<sequence>MGGTCTGEHGIGAGKIDDLVVETGQSAVNVMKSIKATLDPNGILNPGKIFR</sequence>
<reference evidence="7" key="1">
    <citation type="submission" date="2020-05" db="EMBL/GenBank/DDBJ databases">
        <authorList>
            <person name="Chiriac C."/>
            <person name="Salcher M."/>
            <person name="Ghai R."/>
            <person name="Kavagutti S V."/>
        </authorList>
    </citation>
    <scope>NUCLEOTIDE SEQUENCE</scope>
</reference>
<keyword evidence="2" id="KW-0285">Flavoprotein</keyword>
<dbReference type="InterPro" id="IPR004113">
    <property type="entry name" value="FAD-bd_oxidored_4_C"/>
</dbReference>
<dbReference type="GO" id="GO:0008720">
    <property type="term" value="F:D-lactate dehydrogenase (NAD+) activity"/>
    <property type="evidence" value="ECO:0007669"/>
    <property type="project" value="TreeGrafter"/>
</dbReference>
<evidence type="ECO:0000256" key="3">
    <source>
        <dbReference type="ARBA" id="ARBA00022827"/>
    </source>
</evidence>
<dbReference type="GO" id="GO:0050660">
    <property type="term" value="F:flavin adenine dinucleotide binding"/>
    <property type="evidence" value="ECO:0007669"/>
    <property type="project" value="InterPro"/>
</dbReference>
<dbReference type="Pfam" id="PF02913">
    <property type="entry name" value="FAD-oxidase_C"/>
    <property type="match status" value="1"/>
</dbReference>
<name>A0A6J6M4W1_9ZZZZ</name>
<evidence type="ECO:0000256" key="4">
    <source>
        <dbReference type="ARBA" id="ARBA00023002"/>
    </source>
</evidence>
<keyword evidence="3" id="KW-0274">FAD</keyword>
<dbReference type="SUPFAM" id="SSF55103">
    <property type="entry name" value="FAD-linked oxidases, C-terminal domain"/>
    <property type="match status" value="1"/>
</dbReference>
<dbReference type="EMBL" id="CAEZSM010000032">
    <property type="protein sequence ID" value="CAB4539058.1"/>
    <property type="molecule type" value="Genomic_DNA"/>
</dbReference>
<evidence type="ECO:0000256" key="1">
    <source>
        <dbReference type="ARBA" id="ARBA00001974"/>
    </source>
</evidence>
<gene>
    <name evidence="6" type="ORF">UFOPK1438_00369</name>
    <name evidence="7" type="ORF">UFOPK2329_00331</name>
</gene>
<dbReference type="AlphaFoldDB" id="A0A6J6M4W1"/>
<dbReference type="GO" id="GO:0004458">
    <property type="term" value="F:D-lactate dehydrogenase (cytochrome) activity"/>
    <property type="evidence" value="ECO:0007669"/>
    <property type="project" value="TreeGrafter"/>
</dbReference>
<evidence type="ECO:0000313" key="6">
    <source>
        <dbReference type="EMBL" id="CAB4539058.1"/>
    </source>
</evidence>
<dbReference type="InterPro" id="IPR016171">
    <property type="entry name" value="Vanillyl_alc_oxidase_C-sub2"/>
</dbReference>